<sequence>MTTQNNKTTLAGFRILLLTLLCTVCSFNSVLQAQDDDALIVRWGNGTTWTDIESLPTPNQAEMTSNTGNVQMQVTAEFSGLNSQKTRRVTVDVPRGYMIKGYTVKEGTPAINGVIQLSLTDEQEDMADSSVLTARDGSPFINQKFSGYTDGTNNASEYDVRTYEGKIVYEFNASCDHVVLTFTLAIDMPLITHTDTNQFTGINDNNYSANMYTSHILPPVTVDMVSGASSLHKEVAVRVSNIIVPYVAITTTGGANNGHSAKAEGVVNSGDPNTGTCDFNTGWTLVSYNSTMGLERPYIDEFVVTIPYKEGVTYKGFNLKQAWTVTQATNPDDYTSPNGHITVVNDETARTLTLTVHKWRWNHGGSNTALEVFWSVEIDGVINKWDDYIYFRPKVEITSGTLTGTPYTYLADASGTDTGLQNLMSIWRQPVRPSISITLTRNDLTRRDLNADQDFPYDWAIGRFRITNNGPSIVHDLKYEFTFPSSPQIRGVRIPCGGSGTTDVNVNVTGLTSTGRTLNYSLALYGYIYGSGAITSEALELADDEYLVNLTIVQETLQVADYVSGYTIGQTTYYGKFINGQEGDVTLTLSSAPPPGVTSNLPQTTISHTNIGWLSTGVGTIEVTASDKGYPSMTASSGGFHVPPGGDQRGGSFYPGDPIYFDVNCYAGGNMGTSLHANEITDPTFYINLPEGIDLDPTSIEVFSIEGRNGNAFVPASVTGSPNTQIINGVRWTSYRIQVNNKYDIIARNTQFTQNEQIETNNIPLATFYKNRDAFTLRFKANVGLASPAYSPILMEDVVTIDLGQSALNGGGTDNTRADIHNWAGKGTSYKLATGSNENGEAPNIAVIQREGLNVSLGIRVFVDNNTDGINDNTEPFYTYNGTDVSIATVTGDHDAEIRIEYENTSSQPYYEGSEIYLPIPKIGLNYDHFFYNTFLGDSIPTEKNLDPHEPQWTAMLKQEVDLDGFDTYYSIETNPTTNYNEVDMSGSWVPVTLTWYTYDDLIDAGHTLAEVTMLKFVAIREIAKVGDTGSRGATTFRISLEDGSTLGTINYWRSFQRGWRYTYPSGTWHYGSVMAAEPAMAGVFGQFFFDANRNGKLDAGEDDSTILSQFIGTYKTTLSGTGIIGSPEMEIVSDGTFRSVAGNLYYFLREGNYTVTIINDAPANWHITDVTLPSDRSRFENNIPVWYNDIPQGQIRPDNTQAAFTFIVDENSINLQLVGIGIKNPPEIIPINPHIRVRLNKF</sequence>
<feature type="chain" id="PRO_5033011870" description="SD-repeat containing protein B domain-containing protein" evidence="1">
    <location>
        <begin position="34"/>
        <end position="1243"/>
    </location>
</feature>
<keyword evidence="3" id="KW-1185">Reference proteome</keyword>
<evidence type="ECO:0000256" key="1">
    <source>
        <dbReference type="SAM" id="SignalP"/>
    </source>
</evidence>
<keyword evidence="1" id="KW-0732">Signal</keyword>
<dbReference type="AlphaFoldDB" id="A0A840CNR7"/>
<gene>
    <name evidence="2" type="ORF">GGR21_002654</name>
</gene>
<accession>A0A840CNR7</accession>
<evidence type="ECO:0000313" key="2">
    <source>
        <dbReference type="EMBL" id="MBB4036741.1"/>
    </source>
</evidence>
<protein>
    <recommendedName>
        <fullName evidence="4">SD-repeat containing protein B domain-containing protein</fullName>
    </recommendedName>
</protein>
<evidence type="ECO:0008006" key="4">
    <source>
        <dbReference type="Google" id="ProtNLM"/>
    </source>
</evidence>
<feature type="signal peptide" evidence="1">
    <location>
        <begin position="1"/>
        <end position="33"/>
    </location>
</feature>
<comment type="caution">
    <text evidence="2">The sequence shown here is derived from an EMBL/GenBank/DDBJ whole genome shotgun (WGS) entry which is preliminary data.</text>
</comment>
<name>A0A840CNR7_9BACT</name>
<dbReference type="Proteomes" id="UP000555103">
    <property type="component" value="Unassembled WGS sequence"/>
</dbReference>
<dbReference type="EMBL" id="JACIEP010000009">
    <property type="protein sequence ID" value="MBB4036741.1"/>
    <property type="molecule type" value="Genomic_DNA"/>
</dbReference>
<proteinExistence type="predicted"/>
<organism evidence="2 3">
    <name type="scientific">Dysgonomonas hofstadii</name>
    <dbReference type="NCBI Taxonomy" id="637886"/>
    <lineage>
        <taxon>Bacteria</taxon>
        <taxon>Pseudomonadati</taxon>
        <taxon>Bacteroidota</taxon>
        <taxon>Bacteroidia</taxon>
        <taxon>Bacteroidales</taxon>
        <taxon>Dysgonomonadaceae</taxon>
        <taxon>Dysgonomonas</taxon>
    </lineage>
</organism>
<reference evidence="2 3" key="1">
    <citation type="submission" date="2020-08" db="EMBL/GenBank/DDBJ databases">
        <title>Genomic Encyclopedia of Type Strains, Phase IV (KMG-IV): sequencing the most valuable type-strain genomes for metagenomic binning, comparative biology and taxonomic classification.</title>
        <authorList>
            <person name="Goeker M."/>
        </authorList>
    </citation>
    <scope>NUCLEOTIDE SEQUENCE [LARGE SCALE GENOMIC DNA]</scope>
    <source>
        <strain evidence="2 3">DSM 104969</strain>
    </source>
</reference>
<dbReference type="RefSeq" id="WP_183307638.1">
    <property type="nucleotide sequence ID" value="NZ_JACIEP010000009.1"/>
</dbReference>
<evidence type="ECO:0000313" key="3">
    <source>
        <dbReference type="Proteomes" id="UP000555103"/>
    </source>
</evidence>